<reference evidence="3" key="3">
    <citation type="submission" date="2015-02" db="UniProtKB">
        <authorList>
            <consortium name="EnsemblProtists"/>
        </authorList>
    </citation>
    <scope>IDENTIFICATION</scope>
    <source>
        <strain evidence="3">DAOM BR144</strain>
    </source>
</reference>
<evidence type="ECO:0000256" key="1">
    <source>
        <dbReference type="RuleBase" id="RU003682"/>
    </source>
</evidence>
<dbReference type="VEuPathDB" id="FungiDB:PYU1_G013177"/>
<dbReference type="HOGENOM" id="CLU_010119_6_3_1"/>
<dbReference type="PRINTS" id="PR00682">
    <property type="entry name" value="IPNSYNTHASE"/>
</dbReference>
<comment type="similarity">
    <text evidence="1">Belongs to the iron/ascorbate-dependent oxidoreductase family.</text>
</comment>
<dbReference type="PANTHER" id="PTHR47990">
    <property type="entry name" value="2-OXOGLUTARATE (2OG) AND FE(II)-DEPENDENT OXYGENASE SUPERFAMILY PROTEIN-RELATED"/>
    <property type="match status" value="1"/>
</dbReference>
<dbReference type="GO" id="GO:0016491">
    <property type="term" value="F:oxidoreductase activity"/>
    <property type="evidence" value="ECO:0007669"/>
    <property type="project" value="UniProtKB-KW"/>
</dbReference>
<keyword evidence="1" id="KW-0408">Iron</keyword>
<dbReference type="Proteomes" id="UP000019132">
    <property type="component" value="Unassembled WGS sequence"/>
</dbReference>
<dbReference type="Gene3D" id="2.60.120.330">
    <property type="entry name" value="B-lactam Antibiotic, Isopenicillin N Synthase, Chain"/>
    <property type="match status" value="1"/>
</dbReference>
<evidence type="ECO:0000313" key="4">
    <source>
        <dbReference type="Proteomes" id="UP000019132"/>
    </source>
</evidence>
<dbReference type="InParanoid" id="K3X7K5"/>
<name>K3X7K5_GLOUD</name>
<reference evidence="4" key="2">
    <citation type="submission" date="2010-04" db="EMBL/GenBank/DDBJ databases">
        <authorList>
            <person name="Buell R."/>
            <person name="Hamilton J."/>
            <person name="Hostetler J."/>
        </authorList>
    </citation>
    <scope>NUCLEOTIDE SEQUENCE [LARGE SCALE GENOMIC DNA]</scope>
    <source>
        <strain evidence="4">DAOM:BR144</strain>
    </source>
</reference>
<evidence type="ECO:0000313" key="3">
    <source>
        <dbReference type="EnsemblProtists" id="PYU1_T013204"/>
    </source>
</evidence>
<protein>
    <recommendedName>
        <fullName evidence="2">Fe2OG dioxygenase domain-containing protein</fullName>
    </recommendedName>
</protein>
<dbReference type="STRING" id="431595.K3X7K5"/>
<dbReference type="InterPro" id="IPR026992">
    <property type="entry name" value="DIOX_N"/>
</dbReference>
<dbReference type="Pfam" id="PF03171">
    <property type="entry name" value="2OG-FeII_Oxy"/>
    <property type="match status" value="1"/>
</dbReference>
<accession>K3X7K5</accession>
<dbReference type="InterPro" id="IPR044861">
    <property type="entry name" value="IPNS-like_FE2OG_OXY"/>
</dbReference>
<dbReference type="EMBL" id="GL376577">
    <property type="status" value="NOT_ANNOTATED_CDS"/>
    <property type="molecule type" value="Genomic_DNA"/>
</dbReference>
<dbReference type="InterPro" id="IPR027443">
    <property type="entry name" value="IPNS-like_sf"/>
</dbReference>
<feature type="domain" description="Fe2OG dioxygenase" evidence="2">
    <location>
        <begin position="168"/>
        <end position="280"/>
    </location>
</feature>
<dbReference type="EnsemblProtists" id="PYU1_T013204">
    <property type="protein sequence ID" value="PYU1_T013204"/>
    <property type="gene ID" value="PYU1_G013177"/>
</dbReference>
<organism evidence="3 4">
    <name type="scientific">Globisporangium ultimum (strain ATCC 200006 / CBS 805.95 / DAOM BR144)</name>
    <name type="common">Pythium ultimum</name>
    <dbReference type="NCBI Taxonomy" id="431595"/>
    <lineage>
        <taxon>Eukaryota</taxon>
        <taxon>Sar</taxon>
        <taxon>Stramenopiles</taxon>
        <taxon>Oomycota</taxon>
        <taxon>Peronosporomycetes</taxon>
        <taxon>Pythiales</taxon>
        <taxon>Pythiaceae</taxon>
        <taxon>Globisporangium</taxon>
    </lineage>
</organism>
<dbReference type="AlphaFoldDB" id="K3X7K5"/>
<sequence length="322" mass="35656">MYVPVIDIHAFLDESATQEMRDAVVQQVGHACREIGFLVITNHGVAEDTIKGAFQAAKEYFDQSAEEKKRVPMSPEYPYGYECGEILSKSREDGVTSLADLKETFQICIGALGKAPVLTPLWPERPASFKPAVTAYYRSLEKLASTMMQIFACALKLPPTWFDNKIDNHMSSLRILNYPHQDHQPDTEQIRASAHTDYGSLTILAVDDAPGGLQVQDPDGNWQDVKAPAGSFVINLGDLMNCWTNEQWRSTMHRVVNPPPASVSGRANNRRQSIAFFHCINADTVVECIASCQSVENPAKYTPVVAGEYLMAKHSAAQGHKK</sequence>
<dbReference type="PROSITE" id="PS51471">
    <property type="entry name" value="FE2OG_OXY"/>
    <property type="match status" value="1"/>
</dbReference>
<dbReference type="InterPro" id="IPR050231">
    <property type="entry name" value="Iron_ascorbate_oxido_reductase"/>
</dbReference>
<keyword evidence="4" id="KW-1185">Reference proteome</keyword>
<keyword evidence="1" id="KW-0479">Metal-binding</keyword>
<dbReference type="OMA" id="AKYEVVT"/>
<dbReference type="InterPro" id="IPR005123">
    <property type="entry name" value="Oxoglu/Fe-dep_dioxygenase_dom"/>
</dbReference>
<dbReference type="Pfam" id="PF14226">
    <property type="entry name" value="DIOX_N"/>
    <property type="match status" value="1"/>
</dbReference>
<evidence type="ECO:0000259" key="2">
    <source>
        <dbReference type="PROSITE" id="PS51471"/>
    </source>
</evidence>
<dbReference type="GO" id="GO:0046872">
    <property type="term" value="F:metal ion binding"/>
    <property type="evidence" value="ECO:0007669"/>
    <property type="project" value="UniProtKB-KW"/>
</dbReference>
<dbReference type="eggNOG" id="KOG0143">
    <property type="taxonomic scope" value="Eukaryota"/>
</dbReference>
<proteinExistence type="inferred from homology"/>
<dbReference type="SUPFAM" id="SSF51197">
    <property type="entry name" value="Clavaminate synthase-like"/>
    <property type="match status" value="1"/>
</dbReference>
<reference evidence="4" key="1">
    <citation type="journal article" date="2010" name="Genome Biol.">
        <title>Genome sequence of the necrotrophic plant pathogen Pythium ultimum reveals original pathogenicity mechanisms and effector repertoire.</title>
        <authorList>
            <person name="Levesque C.A."/>
            <person name="Brouwer H."/>
            <person name="Cano L."/>
            <person name="Hamilton J.P."/>
            <person name="Holt C."/>
            <person name="Huitema E."/>
            <person name="Raffaele S."/>
            <person name="Robideau G.P."/>
            <person name="Thines M."/>
            <person name="Win J."/>
            <person name="Zerillo M.M."/>
            <person name="Beakes G.W."/>
            <person name="Boore J.L."/>
            <person name="Busam D."/>
            <person name="Dumas B."/>
            <person name="Ferriera S."/>
            <person name="Fuerstenberg S.I."/>
            <person name="Gachon C.M."/>
            <person name="Gaulin E."/>
            <person name="Govers F."/>
            <person name="Grenville-Briggs L."/>
            <person name="Horner N."/>
            <person name="Hostetler J."/>
            <person name="Jiang R.H."/>
            <person name="Johnson J."/>
            <person name="Krajaejun T."/>
            <person name="Lin H."/>
            <person name="Meijer H.J."/>
            <person name="Moore B."/>
            <person name="Morris P."/>
            <person name="Phuntmart V."/>
            <person name="Puiu D."/>
            <person name="Shetty J."/>
            <person name="Stajich J.E."/>
            <person name="Tripathy S."/>
            <person name="Wawra S."/>
            <person name="van West P."/>
            <person name="Whitty B.R."/>
            <person name="Coutinho P.M."/>
            <person name="Henrissat B."/>
            <person name="Martin F."/>
            <person name="Thomas P.D."/>
            <person name="Tyler B.M."/>
            <person name="De Vries R.P."/>
            <person name="Kamoun S."/>
            <person name="Yandell M."/>
            <person name="Tisserat N."/>
            <person name="Buell C.R."/>
        </authorList>
    </citation>
    <scope>NUCLEOTIDE SEQUENCE</scope>
    <source>
        <strain evidence="4">DAOM:BR144</strain>
    </source>
</reference>
<keyword evidence="1" id="KW-0560">Oxidoreductase</keyword>